<evidence type="ECO:0000259" key="10">
    <source>
        <dbReference type="Pfam" id="PF01757"/>
    </source>
</evidence>
<feature type="transmembrane region" description="Helical" evidence="9">
    <location>
        <begin position="177"/>
        <end position="200"/>
    </location>
</feature>
<feature type="compositionally biased region" description="Basic residues" evidence="8">
    <location>
        <begin position="92"/>
        <end position="104"/>
    </location>
</feature>
<keyword evidence="6 9" id="KW-0472">Membrane</keyword>
<feature type="domain" description="Acyltransferase 3" evidence="10">
    <location>
        <begin position="109"/>
        <end position="446"/>
    </location>
</feature>
<dbReference type="RefSeq" id="WP_129424052.1">
    <property type="nucleotide sequence ID" value="NZ_SDPW01000001.1"/>
</dbReference>
<evidence type="ECO:0000256" key="5">
    <source>
        <dbReference type="ARBA" id="ARBA00022989"/>
    </source>
</evidence>
<feature type="transmembrane region" description="Helical" evidence="9">
    <location>
        <begin position="337"/>
        <end position="357"/>
    </location>
</feature>
<feature type="region of interest" description="Disordered" evidence="8">
    <location>
        <begin position="1"/>
        <end position="104"/>
    </location>
</feature>
<feature type="compositionally biased region" description="Low complexity" evidence="8">
    <location>
        <begin position="22"/>
        <end position="35"/>
    </location>
</feature>
<keyword evidence="7" id="KW-0012">Acyltransferase</keyword>
<gene>
    <name evidence="11" type="ORF">ET524_05900</name>
</gene>
<evidence type="ECO:0000256" key="8">
    <source>
        <dbReference type="SAM" id="MobiDB-lite"/>
    </source>
</evidence>
<keyword evidence="3 11" id="KW-0808">Transferase</keyword>
<evidence type="ECO:0000256" key="6">
    <source>
        <dbReference type="ARBA" id="ARBA00023136"/>
    </source>
</evidence>
<dbReference type="CDD" id="cd01840">
    <property type="entry name" value="SGNH_hydrolase_yrhL_like"/>
    <property type="match status" value="1"/>
</dbReference>
<feature type="transmembrane region" description="Helical" evidence="9">
    <location>
        <begin position="431"/>
        <end position="449"/>
    </location>
</feature>
<dbReference type="InterPro" id="IPR002656">
    <property type="entry name" value="Acyl_transf_3_dom"/>
</dbReference>
<dbReference type="PANTHER" id="PTHR23028:SF53">
    <property type="entry name" value="ACYL_TRANSF_3 DOMAIN-CONTAINING PROTEIN"/>
    <property type="match status" value="1"/>
</dbReference>
<evidence type="ECO:0000256" key="4">
    <source>
        <dbReference type="ARBA" id="ARBA00022692"/>
    </source>
</evidence>
<feature type="transmembrane region" description="Helical" evidence="9">
    <location>
        <begin position="113"/>
        <end position="131"/>
    </location>
</feature>
<dbReference type="GO" id="GO:0009103">
    <property type="term" value="P:lipopolysaccharide biosynthetic process"/>
    <property type="evidence" value="ECO:0007669"/>
    <property type="project" value="TreeGrafter"/>
</dbReference>
<feature type="transmembrane region" description="Helical" evidence="9">
    <location>
        <begin position="137"/>
        <end position="156"/>
    </location>
</feature>
<comment type="subcellular location">
    <subcellularLocation>
        <location evidence="1">Cell membrane</location>
        <topology evidence="1">Multi-pass membrane protein</topology>
    </subcellularLocation>
</comment>
<feature type="compositionally biased region" description="Polar residues" evidence="8">
    <location>
        <begin position="46"/>
        <end position="57"/>
    </location>
</feature>
<dbReference type="GO" id="GO:0005886">
    <property type="term" value="C:plasma membrane"/>
    <property type="evidence" value="ECO:0007669"/>
    <property type="project" value="UniProtKB-SubCell"/>
</dbReference>
<evidence type="ECO:0000256" key="1">
    <source>
        <dbReference type="ARBA" id="ARBA00004651"/>
    </source>
</evidence>
<dbReference type="EMBL" id="SDPW01000001">
    <property type="protein sequence ID" value="RXZ54059.1"/>
    <property type="molecule type" value="Genomic_DNA"/>
</dbReference>
<dbReference type="AlphaFoldDB" id="A0A4Q2JYC7"/>
<sequence>MPETPATRHYGNRTHVGSAHEAQQAQQRSYSARTAGSDASRHAHSQHSATRPAASTNHSRTASAHTRTASATGTNAHACTHASERAQTPSANRKRGAQPAPKKKSRYIPALDGLRALAVLGVIAYHMGMAWAPGGLLGVTVFFVLSGYLITSLLLIEWDNTGTINLPQFWLRRVKRLFPAIAFVIICVAALCTIFDHSLLTKLREDMWAALCWVTNWWYILRDVSYFDALGAPSPVTHFWSLAIEEQFYVVWPVVLILAHKFGVKRSHMRNATLVLVLASALEMALLFNPDADPSRVYYGTDTRAFSLLIGAWLAFVWPSNQLGADNEVQLDRNVRIALDAVGGIALIGLIAMMGCIEGTSAIMYRGGILLASIITMVIIAVIVHPSSILGKVFSAKPLVWIGLRSYGIYLWHYPLLLLMNPRSNIAGTPWWMYLVELAVMFACAAFSYKFVEDPIRHGSIGTFVGRVRSGEVYLANWLRDHAIPTAAAAAVTLVCVGGLIFVPNTSALEGGDLLKDESAHVAGVPAANDAATAEKAKLDVLMIGDSVSVRAIPNFTETFPYGAIDAAVNRQLTVGEDVYRSYAEQGIVGDIVVFALGTNGQVTDEQLDDLLGEVGTDKHVFFVNTRSPQTWMAETNAALERAAGRYGNVQVIDWYSASAPHGDWFDGDGTHLSQDGAQAYIDLVHDAIADLLPEHKPNDEVAKIETPYEQATNAAISAQESAARTLANNLANTLGEQPNQN</sequence>
<keyword evidence="5 9" id="KW-1133">Transmembrane helix</keyword>
<accession>A0A4Q2JYC7</accession>
<evidence type="ECO:0000256" key="9">
    <source>
        <dbReference type="SAM" id="Phobius"/>
    </source>
</evidence>
<evidence type="ECO:0000256" key="2">
    <source>
        <dbReference type="ARBA" id="ARBA00022475"/>
    </source>
</evidence>
<feature type="transmembrane region" description="Helical" evidence="9">
    <location>
        <begin position="399"/>
        <end position="419"/>
    </location>
</feature>
<organism evidence="11 12">
    <name type="scientific">Senegalimassilia faecalis</name>
    <dbReference type="NCBI Taxonomy" id="2509433"/>
    <lineage>
        <taxon>Bacteria</taxon>
        <taxon>Bacillati</taxon>
        <taxon>Actinomycetota</taxon>
        <taxon>Coriobacteriia</taxon>
        <taxon>Coriobacteriales</taxon>
        <taxon>Coriobacteriaceae</taxon>
        <taxon>Senegalimassilia</taxon>
    </lineage>
</organism>
<feature type="compositionally biased region" description="Low complexity" evidence="8">
    <location>
        <begin position="58"/>
        <end position="72"/>
    </location>
</feature>
<dbReference type="InterPro" id="IPR050879">
    <property type="entry name" value="Acyltransferase_3"/>
</dbReference>
<evidence type="ECO:0000256" key="7">
    <source>
        <dbReference type="ARBA" id="ARBA00023315"/>
    </source>
</evidence>
<keyword evidence="2" id="KW-1003">Cell membrane</keyword>
<dbReference type="GO" id="GO:0016747">
    <property type="term" value="F:acyltransferase activity, transferring groups other than amino-acyl groups"/>
    <property type="evidence" value="ECO:0007669"/>
    <property type="project" value="InterPro"/>
</dbReference>
<keyword evidence="4 9" id="KW-0812">Transmembrane</keyword>
<keyword evidence="12" id="KW-1185">Reference proteome</keyword>
<dbReference type="OrthoDB" id="3404679at2"/>
<dbReference type="Pfam" id="PF01757">
    <property type="entry name" value="Acyl_transf_3"/>
    <property type="match status" value="1"/>
</dbReference>
<dbReference type="Proteomes" id="UP000293345">
    <property type="component" value="Unassembled WGS sequence"/>
</dbReference>
<dbReference type="Gene3D" id="3.40.50.1110">
    <property type="entry name" value="SGNH hydrolase"/>
    <property type="match status" value="1"/>
</dbReference>
<dbReference type="InterPro" id="IPR036514">
    <property type="entry name" value="SGNH_hydro_sf"/>
</dbReference>
<name>A0A4Q2JYC7_9ACTN</name>
<reference evidence="11 12" key="1">
    <citation type="submission" date="2019-01" db="EMBL/GenBank/DDBJ databases">
        <title>Senegalimassilia sp. nov. KGMB04484 isolated human feces.</title>
        <authorList>
            <person name="Han K.-I."/>
            <person name="Kim J.-S."/>
            <person name="Lee K.C."/>
            <person name="Suh M.K."/>
            <person name="Eom M.K."/>
            <person name="Lee J.H."/>
            <person name="Park S.-H."/>
            <person name="Kang S.W."/>
            <person name="Park J.-E."/>
            <person name="Oh B.S."/>
            <person name="Yu S.Y."/>
            <person name="Choi S.-H."/>
            <person name="Lee D.H."/>
            <person name="Yoon H."/>
            <person name="Kim B.-Y."/>
            <person name="Lee J.H."/>
            <person name="Lee J.-S."/>
        </authorList>
    </citation>
    <scope>NUCLEOTIDE SEQUENCE [LARGE SCALE GENOMIC DNA]</scope>
    <source>
        <strain evidence="11 12">KGMB04484</strain>
    </source>
</reference>
<proteinExistence type="predicted"/>
<feature type="transmembrane region" description="Helical" evidence="9">
    <location>
        <begin position="271"/>
        <end position="288"/>
    </location>
</feature>
<dbReference type="PANTHER" id="PTHR23028">
    <property type="entry name" value="ACETYLTRANSFERASE"/>
    <property type="match status" value="1"/>
</dbReference>
<feature type="transmembrane region" description="Helical" evidence="9">
    <location>
        <begin position="369"/>
        <end position="387"/>
    </location>
</feature>
<dbReference type="SUPFAM" id="SSF52266">
    <property type="entry name" value="SGNH hydrolase"/>
    <property type="match status" value="1"/>
</dbReference>
<evidence type="ECO:0000313" key="11">
    <source>
        <dbReference type="EMBL" id="RXZ54059.1"/>
    </source>
</evidence>
<comment type="caution">
    <text evidence="11">The sequence shown here is derived from an EMBL/GenBank/DDBJ whole genome shotgun (WGS) entry which is preliminary data.</text>
</comment>
<evidence type="ECO:0000313" key="12">
    <source>
        <dbReference type="Proteomes" id="UP000293345"/>
    </source>
</evidence>
<protein>
    <submittedName>
        <fullName evidence="11">Acetyltransferase</fullName>
    </submittedName>
</protein>
<feature type="transmembrane region" description="Helical" evidence="9">
    <location>
        <begin position="239"/>
        <end position="259"/>
    </location>
</feature>
<evidence type="ECO:0000256" key="3">
    <source>
        <dbReference type="ARBA" id="ARBA00022679"/>
    </source>
</evidence>
<feature type="transmembrane region" description="Helical" evidence="9">
    <location>
        <begin position="483"/>
        <end position="503"/>
    </location>
</feature>